<protein>
    <submittedName>
        <fullName evidence="1">Uncharacterized protein</fullName>
    </submittedName>
</protein>
<name>A0ABV0ZQB2_9TELE</name>
<comment type="caution">
    <text evidence="1">The sequence shown here is derived from an EMBL/GenBank/DDBJ whole genome shotgun (WGS) entry which is preliminary data.</text>
</comment>
<accession>A0ABV0ZQB2</accession>
<evidence type="ECO:0000313" key="1">
    <source>
        <dbReference type="EMBL" id="MEQ2307681.1"/>
    </source>
</evidence>
<dbReference type="EMBL" id="JAHRIP010067589">
    <property type="protein sequence ID" value="MEQ2307681.1"/>
    <property type="molecule type" value="Genomic_DNA"/>
</dbReference>
<gene>
    <name evidence="1" type="ORF">AMECASPLE_020807</name>
</gene>
<sequence>MNIYYLQANLSRGQPTGLKLLPSTTWLLNLYITGALTRIKLLFVPGRNKPLNFSLCPEDFLHVRQELAKN</sequence>
<keyword evidence="2" id="KW-1185">Reference proteome</keyword>
<proteinExistence type="predicted"/>
<evidence type="ECO:0000313" key="2">
    <source>
        <dbReference type="Proteomes" id="UP001469553"/>
    </source>
</evidence>
<dbReference type="Proteomes" id="UP001469553">
    <property type="component" value="Unassembled WGS sequence"/>
</dbReference>
<reference evidence="1 2" key="1">
    <citation type="submission" date="2021-06" db="EMBL/GenBank/DDBJ databases">
        <authorList>
            <person name="Palmer J.M."/>
        </authorList>
    </citation>
    <scope>NUCLEOTIDE SEQUENCE [LARGE SCALE GENOMIC DNA]</scope>
    <source>
        <strain evidence="1 2">AS_MEX2019</strain>
        <tissue evidence="1">Muscle</tissue>
    </source>
</reference>
<organism evidence="1 2">
    <name type="scientific">Ameca splendens</name>
    <dbReference type="NCBI Taxonomy" id="208324"/>
    <lineage>
        <taxon>Eukaryota</taxon>
        <taxon>Metazoa</taxon>
        <taxon>Chordata</taxon>
        <taxon>Craniata</taxon>
        <taxon>Vertebrata</taxon>
        <taxon>Euteleostomi</taxon>
        <taxon>Actinopterygii</taxon>
        <taxon>Neopterygii</taxon>
        <taxon>Teleostei</taxon>
        <taxon>Neoteleostei</taxon>
        <taxon>Acanthomorphata</taxon>
        <taxon>Ovalentaria</taxon>
        <taxon>Atherinomorphae</taxon>
        <taxon>Cyprinodontiformes</taxon>
        <taxon>Goodeidae</taxon>
        <taxon>Ameca</taxon>
    </lineage>
</organism>